<evidence type="ECO:0000313" key="2">
    <source>
        <dbReference type="Proteomes" id="UP000185183"/>
    </source>
</evidence>
<protein>
    <submittedName>
        <fullName evidence="1">Uncharacterized protein</fullName>
    </submittedName>
</protein>
<organism evidence="1 2">
    <name type="scientific">Mycobacteroides abscessus subsp. bolletii</name>
    <dbReference type="NCBI Taxonomy" id="319705"/>
    <lineage>
        <taxon>Bacteria</taxon>
        <taxon>Bacillati</taxon>
        <taxon>Actinomycetota</taxon>
        <taxon>Actinomycetes</taxon>
        <taxon>Mycobacteriales</taxon>
        <taxon>Mycobacteriaceae</taxon>
        <taxon>Mycobacteroides</taxon>
        <taxon>Mycobacteroides abscessus</taxon>
    </lineage>
</organism>
<accession>A0A9Q7WI55</accession>
<dbReference type="Proteomes" id="UP000185183">
    <property type="component" value="Unassembled WGS sequence"/>
</dbReference>
<evidence type="ECO:0000313" key="1">
    <source>
        <dbReference type="EMBL" id="SHX16292.1"/>
    </source>
</evidence>
<gene>
    <name evidence="1" type="ORF">SAMEA2275694_01642</name>
</gene>
<proteinExistence type="predicted"/>
<reference evidence="1 2" key="1">
    <citation type="submission" date="2016-11" db="EMBL/GenBank/DDBJ databases">
        <authorList>
            <consortium name="Pathogen Informatics"/>
        </authorList>
    </citation>
    <scope>NUCLEOTIDE SEQUENCE [LARGE SCALE GENOMIC DNA]</scope>
    <source>
        <strain evidence="1 2">968</strain>
    </source>
</reference>
<dbReference type="EMBL" id="FSFA01000002">
    <property type="protein sequence ID" value="SHX16292.1"/>
    <property type="molecule type" value="Genomic_DNA"/>
</dbReference>
<dbReference type="RefSeq" id="WP_074357845.1">
    <property type="nucleotide sequence ID" value="NZ_FSCP01000003.1"/>
</dbReference>
<comment type="caution">
    <text evidence="1">The sequence shown here is derived from an EMBL/GenBank/DDBJ whole genome shotgun (WGS) entry which is preliminary data.</text>
</comment>
<name>A0A9Q7WI55_9MYCO</name>
<dbReference type="AlphaFoldDB" id="A0A9Q7WI55"/>
<sequence>MEVKDEYPADELASREEHLQVLRGLVRKRRACVAAADLAELELGRELGQHCQKFGVSMDELADELELRTSAMVGFRDMSQGKFTALSPDGTVPTVTYGHVSELTEKYGPVSRVIGHVGSDVVLYESDLGLKPFYRDGDRYGKYIFCEHMLLRFGDDAWVQVEGMQFGYGGTGPSNAYRVLLGVGLPEEIAELVFARNSINLIIGDDGDIVEKEFDDYPPSLPKLADDGSLVVIIHGSRLGESNRELLRWWIDYLDSEDVRVPWTDGPRRISVYHSRSDAREDGFDSYDGIPQLIIEQGDLQIWLIEFVEDDSSVWIPRQFRRYLEILGALPEDIIAGDDASRFHRWKMSHGHRRPRIVPLGAGKVSRVPKLRDV</sequence>